<dbReference type="GeneID" id="58920627"/>
<name>A0A1S2D4Z2_AERSO</name>
<evidence type="ECO:0000256" key="1">
    <source>
        <dbReference type="ARBA" id="ARBA00004370"/>
    </source>
</evidence>
<dbReference type="Pfam" id="PF00015">
    <property type="entry name" value="MCPsignal"/>
    <property type="match status" value="1"/>
</dbReference>
<proteinExistence type="inferred from homology"/>
<dbReference type="SUPFAM" id="SSF58104">
    <property type="entry name" value="Methyl-accepting chemotaxis protein (MCP) signaling domain"/>
    <property type="match status" value="1"/>
</dbReference>
<dbReference type="PANTHER" id="PTHR43531:SF11">
    <property type="entry name" value="METHYL-ACCEPTING CHEMOTAXIS PROTEIN 3"/>
    <property type="match status" value="1"/>
</dbReference>
<gene>
    <name evidence="9" type="ORF">BJD16_08350</name>
</gene>
<feature type="region of interest" description="Disordered" evidence="7">
    <location>
        <begin position="554"/>
        <end position="585"/>
    </location>
</feature>
<dbReference type="OrthoDB" id="9795078at2"/>
<keyword evidence="3 5" id="KW-0807">Transducer</keyword>
<dbReference type="FunFam" id="3.30.450.20:FF:000075">
    <property type="entry name" value="Methyl-accepting chemotaxis protein"/>
    <property type="match status" value="1"/>
</dbReference>
<dbReference type="GO" id="GO:0006935">
    <property type="term" value="P:chemotaxis"/>
    <property type="evidence" value="ECO:0007669"/>
    <property type="project" value="UniProtKB-KW"/>
</dbReference>
<dbReference type="SUPFAM" id="SSF55785">
    <property type="entry name" value="PYP-like sensor domain (PAS domain)"/>
    <property type="match status" value="1"/>
</dbReference>
<evidence type="ECO:0000256" key="5">
    <source>
        <dbReference type="PROSITE-ProRule" id="PRU00284"/>
    </source>
</evidence>
<feature type="domain" description="Methyl-accepting transducer" evidence="8">
    <location>
        <begin position="305"/>
        <end position="520"/>
    </location>
</feature>
<dbReference type="STRING" id="646.BJD16_08350"/>
<dbReference type="Gene3D" id="1.10.287.950">
    <property type="entry name" value="Methyl-accepting chemotaxis protein"/>
    <property type="match status" value="1"/>
</dbReference>
<dbReference type="Pfam" id="PF18947">
    <property type="entry name" value="HAMP_2"/>
    <property type="match status" value="1"/>
</dbReference>
<organism evidence="9 10">
    <name type="scientific">Aeromonas sobria</name>
    <dbReference type="NCBI Taxonomy" id="646"/>
    <lineage>
        <taxon>Bacteria</taxon>
        <taxon>Pseudomonadati</taxon>
        <taxon>Pseudomonadota</taxon>
        <taxon>Gammaproteobacteria</taxon>
        <taxon>Aeromonadales</taxon>
        <taxon>Aeromonadaceae</taxon>
        <taxon>Aeromonas</taxon>
    </lineage>
</organism>
<sequence>MTQSLLGKLFGNDAAEARQQALLLDAIGQVQRAIVEDRPPAPLDLSGLDNALRTIGNAVNDVVTSLSDKLEQSRDEVRNSQALLHENRLVRKALDCASTNVMIADTNLDIIYMNEAVTGMLNQAETDIKKELYSFNANQLMGANIDSFHKNPSHQRAMLAKLNNTFRTQIQLGGRTFSLIANPVFSDSGERMGSVVEWADRTKEVMIEKEMSDIVQAVINGELHRRMELAGKSGFFQAMGEGINQIAEVIDRTLNEVIRVVQCLAKGDLTQQIEADYPGIFGTTKDSLNITITSLTKIVTEVRSASDNLSSAAEQVSATAQSISQSSSEQASSMEETSASIEQMSASINQNTDNAQVTDGMASKAAKEAVEGGEAVKLTVDAMKQIAKRIGIIDDIAYQTNLLALNAAIEAARAGDHGKGFAVVAAEVRKLAERSQIAAQEIGELASSSVEMAEKAGRLLDQMVPSINKTSDLVQEISAASNEQSTGVSQINLAMNQLSQVTQQNASCSEELAATAEEMSSQAEQLQLAMEFFTLEEVRKDNRAHATTRNAITKGRFINEGNAPGNERPSNHSRPPLNDADFVRF</sequence>
<dbReference type="Proteomes" id="UP000179934">
    <property type="component" value="Unassembled WGS sequence"/>
</dbReference>
<dbReference type="PROSITE" id="PS50111">
    <property type="entry name" value="CHEMOTAXIS_TRANSDUC_2"/>
    <property type="match status" value="1"/>
</dbReference>
<evidence type="ECO:0000259" key="8">
    <source>
        <dbReference type="PROSITE" id="PS50111"/>
    </source>
</evidence>
<evidence type="ECO:0000256" key="2">
    <source>
        <dbReference type="ARBA" id="ARBA00022500"/>
    </source>
</evidence>
<dbReference type="GO" id="GO:0005886">
    <property type="term" value="C:plasma membrane"/>
    <property type="evidence" value="ECO:0007669"/>
    <property type="project" value="TreeGrafter"/>
</dbReference>
<dbReference type="EMBL" id="MKFU01000003">
    <property type="protein sequence ID" value="OHY95469.1"/>
    <property type="molecule type" value="Genomic_DNA"/>
</dbReference>
<reference evidence="9 10" key="1">
    <citation type="submission" date="2016-09" db="EMBL/GenBank/DDBJ databases">
        <title>Draft Genome Sequence of Aeromonas sobria Strain 08005, Isolated from Sick Rana catesbeiana.</title>
        <authorList>
            <person name="Yang Q."/>
        </authorList>
    </citation>
    <scope>NUCLEOTIDE SEQUENCE [LARGE SCALE GENOMIC DNA]</scope>
    <source>
        <strain evidence="9 10">08005</strain>
    </source>
</reference>
<dbReference type="GO" id="GO:0007165">
    <property type="term" value="P:signal transduction"/>
    <property type="evidence" value="ECO:0007669"/>
    <property type="project" value="UniProtKB-KW"/>
</dbReference>
<comment type="caution">
    <text evidence="9">The sequence shown here is derived from an EMBL/GenBank/DDBJ whole genome shotgun (WGS) entry which is preliminary data.</text>
</comment>
<keyword evidence="6" id="KW-0175">Coiled coil</keyword>
<dbReference type="PANTHER" id="PTHR43531">
    <property type="entry name" value="PROTEIN ICFG"/>
    <property type="match status" value="1"/>
</dbReference>
<dbReference type="InterPro" id="IPR051310">
    <property type="entry name" value="MCP_chemotaxis"/>
</dbReference>
<comment type="subcellular location">
    <subcellularLocation>
        <location evidence="1">Membrane</location>
    </subcellularLocation>
</comment>
<dbReference type="InterPro" id="IPR035965">
    <property type="entry name" value="PAS-like_dom_sf"/>
</dbReference>
<dbReference type="InterPro" id="IPR004089">
    <property type="entry name" value="MCPsignal_dom"/>
</dbReference>
<accession>A0A1S2D4Z2</accession>
<dbReference type="AlphaFoldDB" id="A0A1S2D4Z2"/>
<dbReference type="SMART" id="SM00283">
    <property type="entry name" value="MA"/>
    <property type="match status" value="1"/>
</dbReference>
<feature type="region of interest" description="Disordered" evidence="7">
    <location>
        <begin position="320"/>
        <end position="340"/>
    </location>
</feature>
<feature type="coiled-coil region" evidence="6">
    <location>
        <begin position="509"/>
        <end position="536"/>
    </location>
</feature>
<dbReference type="InterPro" id="IPR004090">
    <property type="entry name" value="Chemotax_Me-accpt_rcpt"/>
</dbReference>
<dbReference type="PRINTS" id="PR00260">
    <property type="entry name" value="CHEMTRNSDUCR"/>
</dbReference>
<evidence type="ECO:0000256" key="7">
    <source>
        <dbReference type="SAM" id="MobiDB-lite"/>
    </source>
</evidence>
<dbReference type="GO" id="GO:0004888">
    <property type="term" value="F:transmembrane signaling receptor activity"/>
    <property type="evidence" value="ECO:0007669"/>
    <property type="project" value="InterPro"/>
</dbReference>
<dbReference type="RefSeq" id="WP_042018151.1">
    <property type="nucleotide sequence ID" value="NZ_CDBW01000003.1"/>
</dbReference>
<protein>
    <submittedName>
        <fullName evidence="9">Chemotaxis protein</fullName>
    </submittedName>
</protein>
<dbReference type="Gene3D" id="3.30.450.20">
    <property type="entry name" value="PAS domain"/>
    <property type="match status" value="1"/>
</dbReference>
<dbReference type="InterPro" id="IPR003660">
    <property type="entry name" value="HAMP_dom"/>
</dbReference>
<comment type="similarity">
    <text evidence="4">Belongs to the methyl-accepting chemotaxis (MCP) protein family.</text>
</comment>
<keyword evidence="2" id="KW-0145">Chemotaxis</keyword>
<evidence type="ECO:0000313" key="10">
    <source>
        <dbReference type="Proteomes" id="UP000179934"/>
    </source>
</evidence>
<evidence type="ECO:0000313" key="9">
    <source>
        <dbReference type="EMBL" id="OHY95469.1"/>
    </source>
</evidence>
<dbReference type="FunFam" id="1.10.287.950:FF:000001">
    <property type="entry name" value="Methyl-accepting chemotaxis sensory transducer"/>
    <property type="match status" value="1"/>
</dbReference>
<evidence type="ECO:0000256" key="4">
    <source>
        <dbReference type="ARBA" id="ARBA00029447"/>
    </source>
</evidence>
<evidence type="ECO:0000256" key="3">
    <source>
        <dbReference type="ARBA" id="ARBA00023224"/>
    </source>
</evidence>
<evidence type="ECO:0000256" key="6">
    <source>
        <dbReference type="SAM" id="Coils"/>
    </source>
</evidence>